<dbReference type="PANTHER" id="PTHR35316">
    <property type="entry name" value="28S RIBOSOMAL S34 PROTEIN"/>
    <property type="match status" value="1"/>
</dbReference>
<organism evidence="1 2">
    <name type="scientific">Rhynchospora pubera</name>
    <dbReference type="NCBI Taxonomy" id="906938"/>
    <lineage>
        <taxon>Eukaryota</taxon>
        <taxon>Viridiplantae</taxon>
        <taxon>Streptophyta</taxon>
        <taxon>Embryophyta</taxon>
        <taxon>Tracheophyta</taxon>
        <taxon>Spermatophyta</taxon>
        <taxon>Magnoliopsida</taxon>
        <taxon>Liliopsida</taxon>
        <taxon>Poales</taxon>
        <taxon>Cyperaceae</taxon>
        <taxon>Cyperoideae</taxon>
        <taxon>Rhynchosporeae</taxon>
        <taxon>Rhynchospora</taxon>
    </lineage>
</organism>
<comment type="caution">
    <text evidence="1">The sequence shown here is derived from an EMBL/GenBank/DDBJ whole genome shotgun (WGS) entry which is preliminary data.</text>
</comment>
<evidence type="ECO:0000313" key="2">
    <source>
        <dbReference type="Proteomes" id="UP001140206"/>
    </source>
</evidence>
<keyword evidence="2" id="KW-1185">Reference proteome</keyword>
<dbReference type="GO" id="GO:0003735">
    <property type="term" value="F:structural constituent of ribosome"/>
    <property type="evidence" value="ECO:0007669"/>
    <property type="project" value="InterPro"/>
</dbReference>
<dbReference type="PANTHER" id="PTHR35316:SF1">
    <property type="entry name" value="28S RIBOSOMAL S34 PROTEIN"/>
    <property type="match status" value="1"/>
</dbReference>
<name>A0AAV8DF53_9POAL</name>
<dbReference type="Pfam" id="PF16053">
    <property type="entry name" value="MRP-S34"/>
    <property type="match status" value="1"/>
</dbReference>
<dbReference type="InterPro" id="IPR032053">
    <property type="entry name" value="Ribosomal_mS34"/>
</dbReference>
<dbReference type="Proteomes" id="UP001140206">
    <property type="component" value="Chromosome 4"/>
</dbReference>
<sequence length="148" mass="16595">MAMAMAAAANKAVAERSFCFLRQSLGLLRNLSAAASPPQATASGDAEKSKRKKKKKNLFDVVQFLPKWGIGYKVAKSHWRDVSYEITKINLYKDGRHGKAWGIRYKAGVQVGDEPIKISGVNKRGWKYLKESDRKAQDLPKEREQITA</sequence>
<gene>
    <name evidence="1" type="ORF">LUZ62_076930</name>
</gene>
<protein>
    <submittedName>
        <fullName evidence="1">28S ribosomal S34 protein</fullName>
    </submittedName>
</protein>
<dbReference type="GO" id="GO:0005739">
    <property type="term" value="C:mitochondrion"/>
    <property type="evidence" value="ECO:0007669"/>
    <property type="project" value="InterPro"/>
</dbReference>
<dbReference type="AlphaFoldDB" id="A0AAV8DF53"/>
<evidence type="ECO:0000313" key="1">
    <source>
        <dbReference type="EMBL" id="KAJ4766555.1"/>
    </source>
</evidence>
<reference evidence="1" key="1">
    <citation type="submission" date="2022-08" db="EMBL/GenBank/DDBJ databases">
        <authorList>
            <person name="Marques A."/>
        </authorList>
    </citation>
    <scope>NUCLEOTIDE SEQUENCE</scope>
    <source>
        <strain evidence="1">RhyPub2mFocal</strain>
        <tissue evidence="1">Leaves</tissue>
    </source>
</reference>
<proteinExistence type="predicted"/>
<accession>A0AAV8DF53</accession>
<dbReference type="EMBL" id="JAMFTS010000004">
    <property type="protein sequence ID" value="KAJ4766555.1"/>
    <property type="molecule type" value="Genomic_DNA"/>
</dbReference>